<comment type="similarity">
    <text evidence="1">Belongs to the class-I aminoacyl-tRNA synthetase family.</text>
</comment>
<dbReference type="InterPro" id="IPR009080">
    <property type="entry name" value="tRNAsynth_Ia_anticodon-bd"/>
</dbReference>
<keyword evidence="7" id="KW-0648">Protein biosynthesis</keyword>
<evidence type="ECO:0000313" key="12">
    <source>
        <dbReference type="Proteomes" id="UP000033657"/>
    </source>
</evidence>
<dbReference type="Gene3D" id="1.10.730.10">
    <property type="entry name" value="Isoleucyl-tRNA Synthetase, Domain 1"/>
    <property type="match status" value="1"/>
</dbReference>
<evidence type="ECO:0000259" key="10">
    <source>
        <dbReference type="Pfam" id="PF08264"/>
    </source>
</evidence>
<comment type="caution">
    <text evidence="11">The sequence shown here is derived from an EMBL/GenBank/DDBJ whole genome shotgun (WGS) entry which is preliminary data.</text>
</comment>
<keyword evidence="4 11" id="KW-0436">Ligase</keyword>
<protein>
    <recommendedName>
        <fullName evidence="2">leucine--tRNA ligase</fullName>
        <ecNumber evidence="2">6.1.1.4</ecNumber>
    </recommendedName>
</protein>
<evidence type="ECO:0000256" key="4">
    <source>
        <dbReference type="ARBA" id="ARBA00022598"/>
    </source>
</evidence>
<accession>A0A0F2CVP1</accession>
<evidence type="ECO:0000256" key="5">
    <source>
        <dbReference type="ARBA" id="ARBA00022741"/>
    </source>
</evidence>
<comment type="catalytic activity">
    <reaction evidence="9">
        <text>tRNA(Leu) + L-leucine + ATP = L-leucyl-tRNA(Leu) + AMP + diphosphate</text>
        <dbReference type="Rhea" id="RHEA:11688"/>
        <dbReference type="Rhea" id="RHEA-COMP:9613"/>
        <dbReference type="Rhea" id="RHEA-COMP:9622"/>
        <dbReference type="ChEBI" id="CHEBI:30616"/>
        <dbReference type="ChEBI" id="CHEBI:33019"/>
        <dbReference type="ChEBI" id="CHEBI:57427"/>
        <dbReference type="ChEBI" id="CHEBI:78442"/>
        <dbReference type="ChEBI" id="CHEBI:78494"/>
        <dbReference type="ChEBI" id="CHEBI:456215"/>
        <dbReference type="EC" id="6.1.1.4"/>
    </reaction>
</comment>
<evidence type="ECO:0000256" key="2">
    <source>
        <dbReference type="ARBA" id="ARBA00013164"/>
    </source>
</evidence>
<proteinExistence type="inferred from homology"/>
<evidence type="ECO:0000256" key="1">
    <source>
        <dbReference type="ARBA" id="ARBA00005594"/>
    </source>
</evidence>
<dbReference type="PANTHER" id="PTHR43740:SF2">
    <property type="entry name" value="LEUCINE--TRNA LIGASE, MITOCHONDRIAL"/>
    <property type="match status" value="1"/>
</dbReference>
<dbReference type="SUPFAM" id="SSF47323">
    <property type="entry name" value="Anticodon-binding domain of a subclass of class I aminoacyl-tRNA synthetases"/>
    <property type="match status" value="1"/>
</dbReference>
<evidence type="ECO:0000256" key="7">
    <source>
        <dbReference type="ARBA" id="ARBA00022917"/>
    </source>
</evidence>
<dbReference type="GO" id="GO:0005524">
    <property type="term" value="F:ATP binding"/>
    <property type="evidence" value="ECO:0007669"/>
    <property type="project" value="UniProtKB-KW"/>
</dbReference>
<dbReference type="PANTHER" id="PTHR43740">
    <property type="entry name" value="LEUCYL-TRNA SYNTHETASE"/>
    <property type="match status" value="1"/>
</dbReference>
<evidence type="ECO:0000256" key="9">
    <source>
        <dbReference type="ARBA" id="ARBA00047469"/>
    </source>
</evidence>
<organism evidence="11 12">
    <name type="scientific">Streptococcus oralis subsp. oralis</name>
    <dbReference type="NCBI Taxonomy" id="1891914"/>
    <lineage>
        <taxon>Bacteria</taxon>
        <taxon>Bacillati</taxon>
        <taxon>Bacillota</taxon>
        <taxon>Bacilli</taxon>
        <taxon>Lactobacillales</taxon>
        <taxon>Streptococcaceae</taxon>
        <taxon>Streptococcus</taxon>
    </lineage>
</organism>
<dbReference type="EMBL" id="JYGM01000008">
    <property type="protein sequence ID" value="KJQ62897.1"/>
    <property type="molecule type" value="Genomic_DNA"/>
</dbReference>
<evidence type="ECO:0000256" key="8">
    <source>
        <dbReference type="ARBA" id="ARBA00023146"/>
    </source>
</evidence>
<dbReference type="Proteomes" id="UP000033657">
    <property type="component" value="Unassembled WGS sequence"/>
</dbReference>
<keyword evidence="6" id="KW-0067">ATP-binding</keyword>
<evidence type="ECO:0000313" key="11">
    <source>
        <dbReference type="EMBL" id="KJQ62897.1"/>
    </source>
</evidence>
<evidence type="ECO:0000256" key="6">
    <source>
        <dbReference type="ARBA" id="ARBA00022840"/>
    </source>
</evidence>
<dbReference type="InterPro" id="IPR002302">
    <property type="entry name" value="Leu-tRNA-ligase"/>
</dbReference>
<dbReference type="GO" id="GO:0006429">
    <property type="term" value="P:leucyl-tRNA aminoacylation"/>
    <property type="evidence" value="ECO:0007669"/>
    <property type="project" value="InterPro"/>
</dbReference>
<dbReference type="EC" id="6.1.1.4" evidence="2"/>
<gene>
    <name evidence="11" type="primary">leuS_2</name>
    <name evidence="11" type="ORF">TZ87_01426</name>
</gene>
<dbReference type="AlphaFoldDB" id="A0A0F2CVP1"/>
<dbReference type="GO" id="GO:0004823">
    <property type="term" value="F:leucine-tRNA ligase activity"/>
    <property type="evidence" value="ECO:0007669"/>
    <property type="project" value="UniProtKB-EC"/>
</dbReference>
<keyword evidence="3" id="KW-0963">Cytoplasm</keyword>
<feature type="domain" description="Methionyl/Valyl/Leucyl/Isoleucyl-tRNA synthetase anticodon-binding" evidence="10">
    <location>
        <begin position="72"/>
        <end position="146"/>
    </location>
</feature>
<dbReference type="GO" id="GO:0005829">
    <property type="term" value="C:cytosol"/>
    <property type="evidence" value="ECO:0007669"/>
    <property type="project" value="TreeGrafter"/>
</dbReference>
<dbReference type="PATRIC" id="fig|28037.209.peg.1394"/>
<name>A0A0F2CVP1_STROR</name>
<dbReference type="CDD" id="cd07958">
    <property type="entry name" value="Anticodon_Ia_Leu_BEm"/>
    <property type="match status" value="1"/>
</dbReference>
<keyword evidence="5" id="KW-0547">Nucleotide-binding</keyword>
<dbReference type="InterPro" id="IPR013155">
    <property type="entry name" value="M/V/L/I-tRNA-synth_anticd-bd"/>
</dbReference>
<reference evidence="11 12" key="1">
    <citation type="submission" date="2015-02" db="EMBL/GenBank/DDBJ databases">
        <title>Evolution of amylase-binding proteins of oral streptococcal species.</title>
        <authorList>
            <person name="Haase E.M."/>
        </authorList>
    </citation>
    <scope>NUCLEOTIDE SEQUENCE [LARGE SCALE GENOMIC DNA]</scope>
    <source>
        <strain evidence="11 12">COL85/1862</strain>
    </source>
</reference>
<sequence>MLCIFCYSLYLFLYHDFKKLAVRNYVKVEKDGANWIFKINLVKGSRKFLDRVYRLITSKEILAENNGALDKVYNETVKSVTEQIESMKFNTAIAQLMVFVNAANKEDKLYVDYAKGFIQLIAPFAPHLAEELWQTVTATDDSISYVTWLTWD</sequence>
<keyword evidence="8 11" id="KW-0030">Aminoacyl-tRNA synthetase</keyword>
<dbReference type="Pfam" id="PF08264">
    <property type="entry name" value="Anticodon_1"/>
    <property type="match status" value="1"/>
</dbReference>
<evidence type="ECO:0000256" key="3">
    <source>
        <dbReference type="ARBA" id="ARBA00022490"/>
    </source>
</evidence>